<evidence type="ECO:0000256" key="1">
    <source>
        <dbReference type="ARBA" id="ARBA00007806"/>
    </source>
</evidence>
<sequence>MADKSDPSVQDCPDDRLTAPLEEEWNHIETFLLADEHSVPRVPASLASAHRAFSQPVYKEGSVPMNLALNVGTWEPKRPLYLDRDVNSECVTLKTHSTFDNTQVAFRFARNNAPKHQGMAEVAQDVEEATASLIKELFKKTFTDTDDNRASKATTAVSELVKARNRASTSTESVDKRSLEFRTLTADQKATFAFWVKRYEGAGPEAAGIMNAETGAESVWIPHTITLGQFEGGMKRRVIILAGVDTTEYTPEEDGYKLLSQIEKTDGYYGSLVLAGDPLNAYGTDIEELELSVEYQSDSRLHVHISDSAKKQFQIPSSTFPRPPASTSADLQSQLEFHHTADPFAFWVTRRSTSEVIFDIRSHAFIFSDQHLQLTTSLPAQSNIYGPGEIVAGSGFRRSATKDRTTLWNRDAGTPVDENIYGAHPFYLSSTPSGSFGVFLLNSHAMEMTTKDGQMTYDILGGTFDFYFLSGPTPMDVVRQYSEVVRRPAKVPFWAFGLHMCRWNGDWRTPEDVKEVVRKMKEADVPLETVWSDLDYMDRFRNFEGGEKWSHDKYKDFVDYLHANKQHYIPIVDAAIAKPKAGDPYMAYDRGVELDIFIKADDGKVYVGEVWPGEAVYPDWTAKNVQVWWQECFDHYRKTAEYDGIWLDMNEPSNFQMTKDRPKGDAKNKLNFPPFKIKNGYPNFWDKTVDPSAKLADGYNHYHEHNIWAHEQNLAMHKVLLEQSPNKRPFVITRSTFAGTGKVSGHWLGDNYSSWESMRHSLQGVLQFQLFQIPMVGADACGFGEDCTEELANRWMQLAAFTPFYRNHNALDCVDQEPYRWKSVAEASKKVLHTRYQLLPYWETLFAQAHKDGTLPLRPLFFEFDKPELAGVEEQWLIGDSLLITPVLREGETEVKGYFPDAGGAWRDWYTHHAIQVDDNNQATLPTPLGSINVHIRPGSIILIHTDPAYNLTDTRTSEYGLVVSLDAKGEAKGMAILDDGLSVEGSETIVDFSASARKLVIKAKGDYTAAPKLTKITIMEEEQETRLDVSVDLTKGREVPY</sequence>
<dbReference type="RefSeq" id="XP_052943103.1">
    <property type="nucleotide sequence ID" value="XM_053090531.1"/>
</dbReference>
<name>A0AA38H5X4_9TREE</name>
<dbReference type="InterPro" id="IPR030458">
    <property type="entry name" value="Glyco_hydro_31_AS"/>
</dbReference>
<feature type="domain" description="Glycosyl hydrolase family 31 C-terminal" evidence="9">
    <location>
        <begin position="854"/>
        <end position="942"/>
    </location>
</feature>
<dbReference type="InterPro" id="IPR000322">
    <property type="entry name" value="Glyco_hydro_31_TIM"/>
</dbReference>
<dbReference type="GeneID" id="77729736"/>
<dbReference type="GO" id="GO:0030246">
    <property type="term" value="F:carbohydrate binding"/>
    <property type="evidence" value="ECO:0007669"/>
    <property type="project" value="InterPro"/>
</dbReference>
<dbReference type="Gene3D" id="2.60.40.1760">
    <property type="entry name" value="glycosyl hydrolase (family 31)"/>
    <property type="match status" value="1"/>
</dbReference>
<dbReference type="SUPFAM" id="SSF51011">
    <property type="entry name" value="Glycosyl hydrolase domain"/>
    <property type="match status" value="1"/>
</dbReference>
<comment type="similarity">
    <text evidence="1 6">Belongs to the glycosyl hydrolase 31 family.</text>
</comment>
<comment type="caution">
    <text evidence="10">The sequence shown here is derived from an EMBL/GenBank/DDBJ whole genome shotgun (WGS) entry which is preliminary data.</text>
</comment>
<dbReference type="Pfam" id="PF21365">
    <property type="entry name" value="Glyco_hydro_31_3rd"/>
    <property type="match status" value="1"/>
</dbReference>
<evidence type="ECO:0000256" key="3">
    <source>
        <dbReference type="ARBA" id="ARBA00023180"/>
    </source>
</evidence>
<dbReference type="PANTHER" id="PTHR22762:SF133">
    <property type="entry name" value="P-TYPE DOMAIN-CONTAINING PROTEIN"/>
    <property type="match status" value="1"/>
</dbReference>
<evidence type="ECO:0000259" key="8">
    <source>
        <dbReference type="Pfam" id="PF13802"/>
    </source>
</evidence>
<dbReference type="Pfam" id="PF13802">
    <property type="entry name" value="Gal_mutarotas_2"/>
    <property type="match status" value="1"/>
</dbReference>
<organism evidence="10 11">
    <name type="scientific">Dioszegia hungarica</name>
    <dbReference type="NCBI Taxonomy" id="4972"/>
    <lineage>
        <taxon>Eukaryota</taxon>
        <taxon>Fungi</taxon>
        <taxon>Dikarya</taxon>
        <taxon>Basidiomycota</taxon>
        <taxon>Agaricomycotina</taxon>
        <taxon>Tremellomycetes</taxon>
        <taxon>Tremellales</taxon>
        <taxon>Bulleribasidiaceae</taxon>
        <taxon>Dioszegia</taxon>
    </lineage>
</organism>
<dbReference type="Gene3D" id="2.60.40.1180">
    <property type="entry name" value="Golgi alpha-mannosidase II"/>
    <property type="match status" value="2"/>
</dbReference>
<evidence type="ECO:0000259" key="7">
    <source>
        <dbReference type="Pfam" id="PF01055"/>
    </source>
</evidence>
<dbReference type="AlphaFoldDB" id="A0AA38H5X4"/>
<evidence type="ECO:0000256" key="6">
    <source>
        <dbReference type="RuleBase" id="RU361185"/>
    </source>
</evidence>
<evidence type="ECO:0000256" key="4">
    <source>
        <dbReference type="ARBA" id="ARBA00023295"/>
    </source>
</evidence>
<dbReference type="CDD" id="cd06602">
    <property type="entry name" value="GH31_MGAM_SI_GAA"/>
    <property type="match status" value="1"/>
</dbReference>
<feature type="domain" description="Glycoside hydrolase family 31 N-terminal" evidence="8">
    <location>
        <begin position="339"/>
        <end position="447"/>
    </location>
</feature>
<dbReference type="Pfam" id="PF01055">
    <property type="entry name" value="Glyco_hydro_31_2nd"/>
    <property type="match status" value="1"/>
</dbReference>
<feature type="domain" description="Glycoside hydrolase family 31 TIM barrel" evidence="7">
    <location>
        <begin position="488"/>
        <end position="844"/>
    </location>
</feature>
<evidence type="ECO:0000256" key="2">
    <source>
        <dbReference type="ARBA" id="ARBA00022801"/>
    </source>
</evidence>
<protein>
    <recommendedName>
        <fullName evidence="5">Maltase</fullName>
    </recommendedName>
</protein>
<dbReference type="InterPro" id="IPR025887">
    <property type="entry name" value="Glyco_hydro_31_N_dom"/>
</dbReference>
<proteinExistence type="inferred from homology"/>
<dbReference type="EMBL" id="JAKWFO010000011">
    <property type="protein sequence ID" value="KAI9633326.1"/>
    <property type="molecule type" value="Genomic_DNA"/>
</dbReference>
<dbReference type="CDD" id="cd14752">
    <property type="entry name" value="GH31_N"/>
    <property type="match status" value="1"/>
</dbReference>
<reference evidence="10" key="1">
    <citation type="journal article" date="2022" name="G3 (Bethesda)">
        <title>High quality genome of the basidiomycete yeast Dioszegia hungarica PDD-24b-2 isolated from cloud water.</title>
        <authorList>
            <person name="Jarrige D."/>
            <person name="Haridas S."/>
            <person name="Bleykasten-Grosshans C."/>
            <person name="Joly M."/>
            <person name="Nadalig T."/>
            <person name="Sancelme M."/>
            <person name="Vuilleumier S."/>
            <person name="Grigoriev I.V."/>
            <person name="Amato P."/>
            <person name="Bringel F."/>
        </authorList>
    </citation>
    <scope>NUCLEOTIDE SEQUENCE</scope>
    <source>
        <strain evidence="10">PDD-24b-2</strain>
    </source>
</reference>
<dbReference type="Proteomes" id="UP001164286">
    <property type="component" value="Unassembled WGS sequence"/>
</dbReference>
<evidence type="ECO:0000256" key="5">
    <source>
        <dbReference type="ARBA" id="ARBA00041343"/>
    </source>
</evidence>
<dbReference type="SUPFAM" id="SSF74650">
    <property type="entry name" value="Galactose mutarotase-like"/>
    <property type="match status" value="1"/>
</dbReference>
<dbReference type="SUPFAM" id="SSF51445">
    <property type="entry name" value="(Trans)glycosidases"/>
    <property type="match status" value="1"/>
</dbReference>
<keyword evidence="3" id="KW-0325">Glycoprotein</keyword>
<keyword evidence="11" id="KW-1185">Reference proteome</keyword>
<evidence type="ECO:0000259" key="9">
    <source>
        <dbReference type="Pfam" id="PF21365"/>
    </source>
</evidence>
<dbReference type="GO" id="GO:0005975">
    <property type="term" value="P:carbohydrate metabolic process"/>
    <property type="evidence" value="ECO:0007669"/>
    <property type="project" value="InterPro"/>
</dbReference>
<dbReference type="PROSITE" id="PS00129">
    <property type="entry name" value="GLYCOSYL_HYDROL_F31_1"/>
    <property type="match status" value="1"/>
</dbReference>
<evidence type="ECO:0000313" key="11">
    <source>
        <dbReference type="Proteomes" id="UP001164286"/>
    </source>
</evidence>
<dbReference type="GO" id="GO:0004553">
    <property type="term" value="F:hydrolase activity, hydrolyzing O-glycosyl compounds"/>
    <property type="evidence" value="ECO:0007669"/>
    <property type="project" value="InterPro"/>
</dbReference>
<dbReference type="InterPro" id="IPR013780">
    <property type="entry name" value="Glyco_hydro_b"/>
</dbReference>
<evidence type="ECO:0000313" key="10">
    <source>
        <dbReference type="EMBL" id="KAI9633326.1"/>
    </source>
</evidence>
<dbReference type="PANTHER" id="PTHR22762">
    <property type="entry name" value="ALPHA-GLUCOSIDASE"/>
    <property type="match status" value="1"/>
</dbReference>
<dbReference type="InterPro" id="IPR017853">
    <property type="entry name" value="GH"/>
</dbReference>
<dbReference type="Gene3D" id="3.20.20.80">
    <property type="entry name" value="Glycosidases"/>
    <property type="match status" value="1"/>
</dbReference>
<gene>
    <name evidence="10" type="ORF">MKK02DRAFT_39306</name>
</gene>
<accession>A0AA38H5X4</accession>
<keyword evidence="4 6" id="KW-0326">Glycosidase</keyword>
<keyword evidence="2 6" id="KW-0378">Hydrolase</keyword>
<dbReference type="InterPro" id="IPR048395">
    <property type="entry name" value="Glyco_hydro_31_C"/>
</dbReference>
<dbReference type="InterPro" id="IPR011013">
    <property type="entry name" value="Gal_mutarotase_sf_dom"/>
</dbReference>